<dbReference type="InterPro" id="IPR027417">
    <property type="entry name" value="P-loop_NTPase"/>
</dbReference>
<dbReference type="Gene3D" id="3.40.50.300">
    <property type="entry name" value="P-loop containing nucleotide triphosphate hydrolases"/>
    <property type="match status" value="2"/>
</dbReference>
<evidence type="ECO:0000313" key="7">
    <source>
        <dbReference type="EMBL" id="SEO16999.1"/>
    </source>
</evidence>
<protein>
    <recommendedName>
        <fullName evidence="9">Sulfotransferase family protein</fullName>
    </recommendedName>
</protein>
<name>A0A1H8MI57_9GAMM</name>
<evidence type="ECO:0000256" key="5">
    <source>
        <dbReference type="ARBA" id="ARBA00023136"/>
    </source>
</evidence>
<dbReference type="STRING" id="77097.SAMN04490369_105023"/>
<accession>A0A1H8MI57</accession>
<organism evidence="7 8">
    <name type="scientific">Vreelandella aquamarina</name>
    <dbReference type="NCBI Taxonomy" id="77097"/>
    <lineage>
        <taxon>Bacteria</taxon>
        <taxon>Pseudomonadati</taxon>
        <taxon>Pseudomonadota</taxon>
        <taxon>Gammaproteobacteria</taxon>
        <taxon>Oceanospirillales</taxon>
        <taxon>Halomonadaceae</taxon>
        <taxon>Vreelandella</taxon>
    </lineage>
</organism>
<sequence>MLYFVHIPKTAGTSFRLGAERYFSRDIIVYDYGKESPATTPLVVDTLYDEPKDFWAFREACQSKNAAMVGGHVNANRFISLFGVGQTLTFLRDPLQRMASEYAHFVRHYEYKGSFHDFYSRPIMHNRQSKILHGVDVEAVGFVGLTERYTDSLDLLNARYGIEIPQREDNRGKKRLDAVHEISAEDEAELKQLNKRDIRLYEQAVALFDQRYTTHQEGKPWAHSRLVEVKPGRIAGWAWWAGESDDPVDVEVWANGKHLDTVSAVELRPGLCRLLPPRGGYVGFHLPVKLKPGDQVQCRVASTGQWFPLKPRRVPKPEGK</sequence>
<reference evidence="7 8" key="1">
    <citation type="submission" date="2016-10" db="EMBL/GenBank/DDBJ databases">
        <authorList>
            <person name="de Groot N.N."/>
        </authorList>
    </citation>
    <scope>NUCLEOTIDE SEQUENCE [LARGE SCALE GENOMIC DNA]</scope>
    <source>
        <strain evidence="7 8">558</strain>
    </source>
</reference>
<dbReference type="GO" id="GO:0017095">
    <property type="term" value="F:heparan sulfate 6-sulfotransferase activity"/>
    <property type="evidence" value="ECO:0007669"/>
    <property type="project" value="TreeGrafter"/>
</dbReference>
<dbReference type="EMBL" id="FODB01000050">
    <property type="protein sequence ID" value="SEO16999.1"/>
    <property type="molecule type" value="Genomic_DNA"/>
</dbReference>
<dbReference type="GO" id="GO:0016020">
    <property type="term" value="C:membrane"/>
    <property type="evidence" value="ECO:0007669"/>
    <property type="project" value="UniProtKB-SubCell"/>
</dbReference>
<evidence type="ECO:0000256" key="1">
    <source>
        <dbReference type="ARBA" id="ARBA00004167"/>
    </source>
</evidence>
<keyword evidence="3" id="KW-0812">Transmembrane</keyword>
<dbReference type="Proteomes" id="UP000199493">
    <property type="component" value="Unassembled WGS sequence"/>
</dbReference>
<evidence type="ECO:0008006" key="9">
    <source>
        <dbReference type="Google" id="ProtNLM"/>
    </source>
</evidence>
<evidence type="ECO:0000256" key="4">
    <source>
        <dbReference type="ARBA" id="ARBA00022989"/>
    </source>
</evidence>
<proteinExistence type="predicted"/>
<dbReference type="PANTHER" id="PTHR12812:SF0">
    <property type="entry name" value="HEPARAN-SULFATE 6-O-SULFOTRANSFERASE"/>
    <property type="match status" value="1"/>
</dbReference>
<keyword evidence="6" id="KW-0325">Glycoprotein</keyword>
<keyword evidence="2" id="KW-0808">Transferase</keyword>
<keyword evidence="4" id="KW-1133">Transmembrane helix</keyword>
<evidence type="ECO:0000313" key="8">
    <source>
        <dbReference type="Proteomes" id="UP000199493"/>
    </source>
</evidence>
<gene>
    <name evidence="7" type="ORF">SAMN04490369_105023</name>
</gene>
<evidence type="ECO:0000256" key="3">
    <source>
        <dbReference type="ARBA" id="ARBA00022692"/>
    </source>
</evidence>
<dbReference type="RefSeq" id="WP_089675788.1">
    <property type="nucleotide sequence ID" value="NZ_FODB01000050.1"/>
</dbReference>
<evidence type="ECO:0000256" key="6">
    <source>
        <dbReference type="ARBA" id="ARBA00023180"/>
    </source>
</evidence>
<comment type="subcellular location">
    <subcellularLocation>
        <location evidence="1">Membrane</location>
        <topology evidence="1">Single-pass membrane protein</topology>
    </subcellularLocation>
</comment>
<keyword evidence="5" id="KW-0472">Membrane</keyword>
<dbReference type="PANTHER" id="PTHR12812">
    <property type="entry name" value="HEPARAN SULFATE 6-O-SULFOTRANSFERASE 3"/>
    <property type="match status" value="1"/>
</dbReference>
<evidence type="ECO:0000256" key="2">
    <source>
        <dbReference type="ARBA" id="ARBA00022679"/>
    </source>
</evidence>
<dbReference type="InterPro" id="IPR010635">
    <property type="entry name" value="Heparan_SO4-6-sulfoTrfase"/>
</dbReference>
<dbReference type="AlphaFoldDB" id="A0A1H8MI57"/>